<organism evidence="8 9">
    <name type="scientific">Leeia aquatica</name>
    <dbReference type="NCBI Taxonomy" id="2725557"/>
    <lineage>
        <taxon>Bacteria</taxon>
        <taxon>Pseudomonadati</taxon>
        <taxon>Pseudomonadota</taxon>
        <taxon>Betaproteobacteria</taxon>
        <taxon>Neisseriales</taxon>
        <taxon>Leeiaceae</taxon>
        <taxon>Leeia</taxon>
    </lineage>
</organism>
<dbReference type="Pfam" id="PF00892">
    <property type="entry name" value="EamA"/>
    <property type="match status" value="2"/>
</dbReference>
<evidence type="ECO:0000313" key="8">
    <source>
        <dbReference type="EMBL" id="NLR76497.1"/>
    </source>
</evidence>
<evidence type="ECO:0000313" key="9">
    <source>
        <dbReference type="Proteomes" id="UP000587991"/>
    </source>
</evidence>
<dbReference type="RefSeq" id="WP_168878174.1">
    <property type="nucleotide sequence ID" value="NZ_JABAIM010000004.1"/>
</dbReference>
<dbReference type="InterPro" id="IPR037185">
    <property type="entry name" value="EmrE-like"/>
</dbReference>
<evidence type="ECO:0000256" key="6">
    <source>
        <dbReference type="SAM" id="Phobius"/>
    </source>
</evidence>
<keyword evidence="9" id="KW-1185">Reference proteome</keyword>
<gene>
    <name evidence="8" type="primary">yedA</name>
    <name evidence="8" type="ORF">HF682_15120</name>
</gene>
<proteinExistence type="inferred from homology"/>
<keyword evidence="5 6" id="KW-0472">Membrane</keyword>
<dbReference type="InterPro" id="IPR000620">
    <property type="entry name" value="EamA_dom"/>
</dbReference>
<dbReference type="NCBIfam" id="NF008432">
    <property type="entry name" value="PRK11272.1"/>
    <property type="match status" value="1"/>
</dbReference>
<feature type="transmembrane region" description="Helical" evidence="6">
    <location>
        <begin position="69"/>
        <end position="88"/>
    </location>
</feature>
<keyword evidence="4 6" id="KW-1133">Transmembrane helix</keyword>
<dbReference type="Proteomes" id="UP000587991">
    <property type="component" value="Unassembled WGS sequence"/>
</dbReference>
<feature type="domain" description="EamA" evidence="7">
    <location>
        <begin position="12"/>
        <end position="142"/>
    </location>
</feature>
<feature type="transmembrane region" description="Helical" evidence="6">
    <location>
        <begin position="39"/>
        <end position="57"/>
    </location>
</feature>
<name>A0A847SCB1_9NEIS</name>
<dbReference type="EMBL" id="JABAIM010000004">
    <property type="protein sequence ID" value="NLR76497.1"/>
    <property type="molecule type" value="Genomic_DNA"/>
</dbReference>
<comment type="caution">
    <text evidence="8">The sequence shown here is derived from an EMBL/GenBank/DDBJ whole genome shotgun (WGS) entry which is preliminary data.</text>
</comment>
<dbReference type="AlphaFoldDB" id="A0A847SCB1"/>
<evidence type="ECO:0000256" key="2">
    <source>
        <dbReference type="ARBA" id="ARBA00007362"/>
    </source>
</evidence>
<feature type="transmembrane region" description="Helical" evidence="6">
    <location>
        <begin position="183"/>
        <end position="201"/>
    </location>
</feature>
<protein>
    <submittedName>
        <fullName evidence="8">Drug/metabolite exporter YedA</fullName>
    </submittedName>
</protein>
<feature type="transmembrane region" description="Helical" evidence="6">
    <location>
        <begin position="270"/>
        <end position="288"/>
    </location>
</feature>
<feature type="transmembrane region" description="Helical" evidence="6">
    <location>
        <begin position="126"/>
        <end position="143"/>
    </location>
</feature>
<evidence type="ECO:0000256" key="3">
    <source>
        <dbReference type="ARBA" id="ARBA00022692"/>
    </source>
</evidence>
<comment type="subcellular location">
    <subcellularLocation>
        <location evidence="1">Membrane</location>
        <topology evidence="1">Multi-pass membrane protein</topology>
    </subcellularLocation>
</comment>
<dbReference type="SUPFAM" id="SSF103481">
    <property type="entry name" value="Multidrug resistance efflux transporter EmrE"/>
    <property type="match status" value="2"/>
</dbReference>
<feature type="transmembrane region" description="Helical" evidence="6">
    <location>
        <begin position="213"/>
        <end position="235"/>
    </location>
</feature>
<feature type="transmembrane region" description="Helical" evidence="6">
    <location>
        <begin position="247"/>
        <end position="264"/>
    </location>
</feature>
<accession>A0A847SCB1</accession>
<reference evidence="8 9" key="1">
    <citation type="submission" date="2020-04" db="EMBL/GenBank/DDBJ databases">
        <title>Draft genome of Leeia sp. IMCC25680.</title>
        <authorList>
            <person name="Song J."/>
            <person name="Cho J.-C."/>
        </authorList>
    </citation>
    <scope>NUCLEOTIDE SEQUENCE [LARGE SCALE GENOMIC DNA]</scope>
    <source>
        <strain evidence="8 9">IMCC25680</strain>
    </source>
</reference>
<evidence type="ECO:0000256" key="4">
    <source>
        <dbReference type="ARBA" id="ARBA00022989"/>
    </source>
</evidence>
<keyword evidence="3 6" id="KW-0812">Transmembrane</keyword>
<feature type="transmembrane region" description="Helical" evidence="6">
    <location>
        <begin position="12"/>
        <end position="33"/>
    </location>
</feature>
<feature type="transmembrane region" description="Helical" evidence="6">
    <location>
        <begin position="149"/>
        <end position="171"/>
    </location>
</feature>
<feature type="domain" description="EamA" evidence="7">
    <location>
        <begin position="152"/>
        <end position="286"/>
    </location>
</feature>
<evidence type="ECO:0000259" key="7">
    <source>
        <dbReference type="Pfam" id="PF00892"/>
    </source>
</evidence>
<sequence length="297" mass="31936">MTQRHPFTLPVLLALFAVYIIWGSTYLGIALAIDGIPPLLMAGTRFWSAGLLMLLWLKYRGHAMPTLRQWGNALLIGSLMLGVGNGAVTIAEQWVATGLAAVMIATVPLFSILCAHWLLGQRAHGVEWLGLAVGFGGILLLNSDQRLSGQPLGAFLLLAAAFCWALGSALSRRINMPTGPMSTAAQMLCAGVCMSLAGLLHGERIHHIPPTKAMLATAYLAVFGSLIAYSAYQYLLKTVRPALATSYAYVNPLVAVGLGTLFLSEPVTPRMVLAMTIILSAVLLVMLAQWQRSRQQR</sequence>
<comment type="similarity">
    <text evidence="2">Belongs to the EamA transporter family.</text>
</comment>
<evidence type="ECO:0000256" key="1">
    <source>
        <dbReference type="ARBA" id="ARBA00004141"/>
    </source>
</evidence>
<dbReference type="PANTHER" id="PTHR32322">
    <property type="entry name" value="INNER MEMBRANE TRANSPORTER"/>
    <property type="match status" value="1"/>
</dbReference>
<evidence type="ECO:0000256" key="5">
    <source>
        <dbReference type="ARBA" id="ARBA00023136"/>
    </source>
</evidence>
<dbReference type="PANTHER" id="PTHR32322:SF2">
    <property type="entry name" value="EAMA DOMAIN-CONTAINING PROTEIN"/>
    <property type="match status" value="1"/>
</dbReference>
<dbReference type="InterPro" id="IPR050638">
    <property type="entry name" value="AA-Vitamin_Transporters"/>
</dbReference>
<feature type="transmembrane region" description="Helical" evidence="6">
    <location>
        <begin position="94"/>
        <end position="119"/>
    </location>
</feature>
<dbReference type="GO" id="GO:0016020">
    <property type="term" value="C:membrane"/>
    <property type="evidence" value="ECO:0007669"/>
    <property type="project" value="UniProtKB-SubCell"/>
</dbReference>